<accession>A0A2I1M509</accession>
<evidence type="ECO:0000313" key="3">
    <source>
        <dbReference type="Proteomes" id="UP000234335"/>
    </source>
</evidence>
<dbReference type="RefSeq" id="WP_101540872.1">
    <property type="nucleotide sequence ID" value="NZ_CALTZC010000023.1"/>
</dbReference>
<dbReference type="Proteomes" id="UP000255124">
    <property type="component" value="Unassembled WGS sequence"/>
</dbReference>
<evidence type="ECO:0000313" key="2">
    <source>
        <dbReference type="EMBL" id="SUU92794.1"/>
    </source>
</evidence>
<dbReference type="OrthoDB" id="1690309at2"/>
<dbReference type="EMBL" id="UFTA01000002">
    <property type="protein sequence ID" value="SUU92794.1"/>
    <property type="molecule type" value="Genomic_DNA"/>
</dbReference>
<protein>
    <submittedName>
        <fullName evidence="1">Uncharacterized protein</fullName>
    </submittedName>
</protein>
<dbReference type="EMBL" id="PKGS01000008">
    <property type="protein sequence ID" value="PKZ15220.1"/>
    <property type="molecule type" value="Genomic_DNA"/>
</dbReference>
<dbReference type="Proteomes" id="UP000234335">
    <property type="component" value="Unassembled WGS sequence"/>
</dbReference>
<evidence type="ECO:0000313" key="1">
    <source>
        <dbReference type="EMBL" id="PKZ15220.1"/>
    </source>
</evidence>
<gene>
    <name evidence="1" type="ORF">CYJ34_08590</name>
    <name evidence="2" type="ORF">NCTC9810_01133</name>
</gene>
<name>A0A2I1M509_9FIRM</name>
<sequence length="180" mass="20290">MNYKKLNKLLLVTALSTSIVCGSNMIKVNAASENNCKENVNQVVNKESKNSPTSDEKCLKKDDGAYFSQLLSKNGGKRNNEFQSPSIYAINKYADVLEVKGTLDYNKDPDSTNVDKMLENKTHFFTVSKDTIYNVQGGSVNPQFYDEDEFLKHYDEVKDLGYAINIEVKDGLVTEITIYE</sequence>
<evidence type="ECO:0000313" key="4">
    <source>
        <dbReference type="Proteomes" id="UP000255124"/>
    </source>
</evidence>
<organism evidence="1 3">
    <name type="scientific">Anaerococcus octavius</name>
    <dbReference type="NCBI Taxonomy" id="54007"/>
    <lineage>
        <taxon>Bacteria</taxon>
        <taxon>Bacillati</taxon>
        <taxon>Bacillota</taxon>
        <taxon>Tissierellia</taxon>
        <taxon>Tissierellales</taxon>
        <taxon>Peptoniphilaceae</taxon>
        <taxon>Anaerococcus</taxon>
    </lineage>
</organism>
<dbReference type="AlphaFoldDB" id="A0A2I1M509"/>
<reference evidence="2 4" key="2">
    <citation type="submission" date="2018-06" db="EMBL/GenBank/DDBJ databases">
        <authorList>
            <consortium name="Pathogen Informatics"/>
            <person name="Doyle S."/>
        </authorList>
    </citation>
    <scope>NUCLEOTIDE SEQUENCE [LARGE SCALE GENOMIC DNA]</scope>
    <source>
        <strain evidence="2 4">NCTC9810</strain>
    </source>
</reference>
<proteinExistence type="predicted"/>
<reference evidence="1 3" key="1">
    <citation type="submission" date="2017-12" db="EMBL/GenBank/DDBJ databases">
        <title>Phylogenetic diversity of female urinary microbiome.</title>
        <authorList>
            <person name="Thomas-White K."/>
            <person name="Wolfe A.J."/>
        </authorList>
    </citation>
    <scope>NUCLEOTIDE SEQUENCE [LARGE SCALE GENOMIC DNA]</scope>
    <source>
        <strain evidence="1 3">UMB0119</strain>
    </source>
</reference>
<keyword evidence="3" id="KW-1185">Reference proteome</keyword>